<evidence type="ECO:0000313" key="2">
    <source>
        <dbReference type="EMBL" id="KTB46118.1"/>
    </source>
</evidence>
<dbReference type="Proteomes" id="UP000054988">
    <property type="component" value="Unassembled WGS sequence"/>
</dbReference>
<evidence type="ECO:0008006" key="4">
    <source>
        <dbReference type="Google" id="ProtNLM"/>
    </source>
</evidence>
<dbReference type="PROSITE" id="PS51257">
    <property type="entry name" value="PROKAR_LIPOPROTEIN"/>
    <property type="match status" value="1"/>
</dbReference>
<dbReference type="EMBL" id="LATX01000493">
    <property type="protein sequence ID" value="KTB46118.1"/>
    <property type="molecule type" value="Genomic_DNA"/>
</dbReference>
<reference evidence="2 3" key="1">
    <citation type="submission" date="2015-12" db="EMBL/GenBank/DDBJ databases">
        <title>Draft genome sequence of Moniliophthora roreri, the causal agent of frosty pod rot of cacao.</title>
        <authorList>
            <person name="Aime M.C."/>
            <person name="Diaz-Valderrama J.R."/>
            <person name="Kijpornyongpan T."/>
            <person name="Phillips-Mora W."/>
        </authorList>
    </citation>
    <scope>NUCLEOTIDE SEQUENCE [LARGE SCALE GENOMIC DNA]</scope>
    <source>
        <strain evidence="2 3">MCA 2952</strain>
    </source>
</reference>
<dbReference type="PANTHER" id="PTHR36578:SF1">
    <property type="entry name" value="APPLE DOMAIN-CONTAINING PROTEIN"/>
    <property type="match status" value="1"/>
</dbReference>
<organism evidence="2 3">
    <name type="scientific">Moniliophthora roreri</name>
    <name type="common">Frosty pod rot fungus</name>
    <name type="synonym">Monilia roreri</name>
    <dbReference type="NCBI Taxonomy" id="221103"/>
    <lineage>
        <taxon>Eukaryota</taxon>
        <taxon>Fungi</taxon>
        <taxon>Dikarya</taxon>
        <taxon>Basidiomycota</taxon>
        <taxon>Agaricomycotina</taxon>
        <taxon>Agaricomycetes</taxon>
        <taxon>Agaricomycetidae</taxon>
        <taxon>Agaricales</taxon>
        <taxon>Marasmiineae</taxon>
        <taxon>Marasmiaceae</taxon>
        <taxon>Moniliophthora</taxon>
    </lineage>
</organism>
<protein>
    <recommendedName>
        <fullName evidence="4">Fruit-body specific protein a</fullName>
    </recommendedName>
</protein>
<dbReference type="AlphaFoldDB" id="A0A0W0GC65"/>
<accession>A0A0W0GC65</accession>
<keyword evidence="1" id="KW-0732">Signal</keyword>
<gene>
    <name evidence="2" type="ORF">WG66_1306</name>
</gene>
<comment type="caution">
    <text evidence="2">The sequence shown here is derived from an EMBL/GenBank/DDBJ whole genome shotgun (WGS) entry which is preliminary data.</text>
</comment>
<sequence>MFSRVRLLAIAALAVSCSAALVFPAYQGVPDAADAGEVDLSSTVTDADTIAATVAQVDQKSGAAPDAVPNEPPPPTVVTALDGTVLDNSAAVSSLSSYAAASRRSVEERSPIVERANSRYVKMFDGTGTNLNDRDGSIQGTAYLTFTVVPNNTYNVDPCLDFCDRVQGCVFANLYYEFNNPMLDWVYSEKSNLKCAVYGDIHNAAEKTNRGGQQQMPLPYGLTYIQQSSGYALASLVDPDTPDGFELVYGPTNGANNAPGYMGFAFLDRYDVQACADLCKTRGPDGQGGACKFFNIWRAVFTDKPQTYTCSMYWVPSDESTANNFGQGDLKVTLSRGYRRKSLLVDGDFESFKCADGSSFCFTASTDSWIGITPKGGNLDASIFHYGPYAHFGNGVALLGSGFGTDALPGTLQYAKPLETVPGQRYNIEYITSSTYSGPTLQQGAFVNVTWNGDVVQHLVLNYASWTYHEVQVVARGQDTLAFVGGKAPAFVFIDDVYVHPL</sequence>
<name>A0A0W0GC65_MONRR</name>
<proteinExistence type="predicted"/>
<dbReference type="eggNOG" id="ENOG502SQP0">
    <property type="taxonomic scope" value="Eukaryota"/>
</dbReference>
<evidence type="ECO:0000256" key="1">
    <source>
        <dbReference type="SAM" id="SignalP"/>
    </source>
</evidence>
<evidence type="ECO:0000313" key="3">
    <source>
        <dbReference type="Proteomes" id="UP000054988"/>
    </source>
</evidence>
<feature type="chain" id="PRO_5006902549" description="Fruit-body specific protein a" evidence="1">
    <location>
        <begin position="20"/>
        <end position="502"/>
    </location>
</feature>
<dbReference type="PANTHER" id="PTHR36578">
    <property type="entry name" value="CHROMOSOME 15, WHOLE GENOME SHOTGUN SEQUENCE"/>
    <property type="match status" value="1"/>
</dbReference>
<feature type="signal peptide" evidence="1">
    <location>
        <begin position="1"/>
        <end position="19"/>
    </location>
</feature>